<dbReference type="InterPro" id="IPR043128">
    <property type="entry name" value="Rev_trsase/Diguanyl_cyclase"/>
</dbReference>
<dbReference type="InterPro" id="IPR040676">
    <property type="entry name" value="DUF5641"/>
</dbReference>
<dbReference type="Pfam" id="PF18701">
    <property type="entry name" value="DUF5641"/>
    <property type="match status" value="1"/>
</dbReference>
<dbReference type="PANTHER" id="PTHR47331:SF1">
    <property type="entry name" value="GAG-LIKE PROTEIN"/>
    <property type="match status" value="1"/>
</dbReference>
<keyword evidence="4" id="KW-1185">Reference proteome</keyword>
<dbReference type="Gene3D" id="3.30.70.270">
    <property type="match status" value="1"/>
</dbReference>
<feature type="domain" description="DUF5641" evidence="2">
    <location>
        <begin position="1023"/>
        <end position="1088"/>
    </location>
</feature>
<dbReference type="InterPro" id="IPR008042">
    <property type="entry name" value="Retrotrans_Pao"/>
</dbReference>
<evidence type="ECO:0000313" key="4">
    <source>
        <dbReference type="Proteomes" id="UP000499080"/>
    </source>
</evidence>
<dbReference type="Gene3D" id="3.10.10.10">
    <property type="entry name" value="HIV Type 1 Reverse Transcriptase, subunit A, domain 1"/>
    <property type="match status" value="1"/>
</dbReference>
<dbReference type="Pfam" id="PF05380">
    <property type="entry name" value="Peptidase_A17"/>
    <property type="match status" value="1"/>
</dbReference>
<evidence type="ECO:0000259" key="2">
    <source>
        <dbReference type="Pfam" id="PF18701"/>
    </source>
</evidence>
<reference evidence="3 4" key="1">
    <citation type="journal article" date="2019" name="Sci. Rep.">
        <title>Orb-weaving spider Araneus ventricosus genome elucidates the spidroin gene catalogue.</title>
        <authorList>
            <person name="Kono N."/>
            <person name="Nakamura H."/>
            <person name="Ohtoshi R."/>
            <person name="Moran D.A.P."/>
            <person name="Shinohara A."/>
            <person name="Yoshida Y."/>
            <person name="Fujiwara M."/>
            <person name="Mori M."/>
            <person name="Tomita M."/>
            <person name="Arakawa K."/>
        </authorList>
    </citation>
    <scope>NUCLEOTIDE SEQUENCE [LARGE SCALE GENOMIC DNA]</scope>
</reference>
<dbReference type="SUPFAM" id="SSF53098">
    <property type="entry name" value="Ribonuclease H-like"/>
    <property type="match status" value="1"/>
</dbReference>
<dbReference type="Gene3D" id="3.30.420.10">
    <property type="entry name" value="Ribonuclease H-like superfamily/Ribonuclease H"/>
    <property type="match status" value="1"/>
</dbReference>
<dbReference type="EMBL" id="BGPR01052484">
    <property type="protein sequence ID" value="GBO29306.1"/>
    <property type="molecule type" value="Genomic_DNA"/>
</dbReference>
<dbReference type="OrthoDB" id="5876180at2759"/>
<dbReference type="GO" id="GO:0042575">
    <property type="term" value="C:DNA polymerase complex"/>
    <property type="evidence" value="ECO:0007669"/>
    <property type="project" value="UniProtKB-ARBA"/>
</dbReference>
<feature type="domain" description="Reverse transcriptase" evidence="1">
    <location>
        <begin position="304"/>
        <end position="425"/>
    </location>
</feature>
<dbReference type="SUPFAM" id="SSF56672">
    <property type="entry name" value="DNA/RNA polymerases"/>
    <property type="match status" value="1"/>
</dbReference>
<name>A0A4Y2VYC6_ARAVE</name>
<dbReference type="GO" id="GO:0071897">
    <property type="term" value="P:DNA biosynthetic process"/>
    <property type="evidence" value="ECO:0007669"/>
    <property type="project" value="UniProtKB-ARBA"/>
</dbReference>
<accession>A0A4Y2VYC6</accession>
<evidence type="ECO:0008006" key="5">
    <source>
        <dbReference type="Google" id="ProtNLM"/>
    </source>
</evidence>
<dbReference type="CDD" id="cd01644">
    <property type="entry name" value="RT_pepA17"/>
    <property type="match status" value="1"/>
</dbReference>
<dbReference type="InterPro" id="IPR036397">
    <property type="entry name" value="RNaseH_sf"/>
</dbReference>
<evidence type="ECO:0000313" key="3">
    <source>
        <dbReference type="EMBL" id="GBO29306.1"/>
    </source>
</evidence>
<evidence type="ECO:0000259" key="1">
    <source>
        <dbReference type="Pfam" id="PF00078"/>
    </source>
</evidence>
<dbReference type="PANTHER" id="PTHR47331">
    <property type="entry name" value="PHD-TYPE DOMAIN-CONTAINING PROTEIN"/>
    <property type="match status" value="1"/>
</dbReference>
<organism evidence="3 4">
    <name type="scientific">Araneus ventricosus</name>
    <name type="common">Orbweaver spider</name>
    <name type="synonym">Epeira ventricosa</name>
    <dbReference type="NCBI Taxonomy" id="182803"/>
    <lineage>
        <taxon>Eukaryota</taxon>
        <taxon>Metazoa</taxon>
        <taxon>Ecdysozoa</taxon>
        <taxon>Arthropoda</taxon>
        <taxon>Chelicerata</taxon>
        <taxon>Arachnida</taxon>
        <taxon>Araneae</taxon>
        <taxon>Araneomorphae</taxon>
        <taxon>Entelegynae</taxon>
        <taxon>Araneoidea</taxon>
        <taxon>Araneidae</taxon>
        <taxon>Araneus</taxon>
    </lineage>
</organism>
<dbReference type="InterPro" id="IPR043502">
    <property type="entry name" value="DNA/RNA_pol_sf"/>
</dbReference>
<comment type="caution">
    <text evidence="3">The sequence shown here is derived from an EMBL/GenBank/DDBJ whole genome shotgun (WGS) entry which is preliminary data.</text>
</comment>
<dbReference type="Proteomes" id="UP000499080">
    <property type="component" value="Unassembled WGS sequence"/>
</dbReference>
<proteinExistence type="predicted"/>
<dbReference type="InterPro" id="IPR012337">
    <property type="entry name" value="RNaseH-like_sf"/>
</dbReference>
<dbReference type="GO" id="GO:0003676">
    <property type="term" value="F:nucleic acid binding"/>
    <property type="evidence" value="ECO:0007669"/>
    <property type="project" value="InterPro"/>
</dbReference>
<protein>
    <recommendedName>
        <fullName evidence="5">Integrase catalytic domain-containing protein</fullName>
    </recommendedName>
</protein>
<feature type="non-terminal residue" evidence="3">
    <location>
        <position position="1088"/>
    </location>
</feature>
<sequence length="1088" mass="123708">MLGMKKEKINIPVSGLNGTNIALKRKMEVEISNLENDFVRCVPFYVVPSITNLTPSTRLNVDISKLPEGINLADPNFWKPNKIDALIGADLLFEMLKPNKFHLMNSSIILQETIFGYIVGGKYEISSSNEQFCGLLLESEDINKTMQNFWNIESVGESFHILNSEEELCEKHFLENYSRTPEGRYIVKIPLKNDKQLGESRTSANRRLDALWRRLSKDTKLKTLYCDFMREYKVLGHMTEVKEAHEPELSVYLPHHGVYNPLKSSTKLRVVFNGSAPTSNGVSLNQIQLNGGTVQQDLFSIMIRFRKHEFVFTADVRMMYRQILIHPDQRDLQRIVWKEGPDQPTKAYQLNTITYGTTSAPYLATRTLNQLAIDEKDTFPDASIIVQSDCYMDDILTGSNSLENTKELQTQLVQLLGRGGMTLHKWCSNNESLLNSIQNSGDYQFNNPSKMKPVKTLGVLWKPNSDCFSFKVTISQQHSYTKRSILSDISRIYDPLGLIGPVVSKAKIFMQRLWLLKLGWDEPLPEDVTRAWIAFVSLLPCIEQLEIPRHFPSDNTVIIHGFADASTAAYGAAIYVQCPSSESKSTYLLCSKSRVAPIKPVTIPRLELCAALLLSQLTQRVIKALNLTISAVLLYSDSTIVLAWMKKPPQELKTFVCHRVTAIQELTKDFHWRHVPSEENPADFISRGVTPDSLQLKNLWWNGPSFLRNGIEIQELSESDPITDNDFICELKQSEKCSLLTNSECDSVFSRLISISNNYMKLINILSYVFRFISNCKKGVVPKSGPISSDEYKDAEVCMLRWAQAQDFPSEIQTISKGKQLPGKNCLKSLNPFLDNNNLLRVGGRLINAKVNYDQKHQIILPAKERVNVSAPFSNTGVDFAGPFLIKYKGQRKGTLHKVYVAIFVCMSTKAVHIEMVTDLTSEAFISTLKRFFARRGKCSTLFSDNATNFVGAQAELKKLHNLINYPDDNLKIEGILNSRPITEISSDINDLEALTPGHFLIGRPINTVAEPELINVSDNRLSRWQRVEKLTQHIWKRWSSDYLNHFQQRQKWQFVKNNVKPGMMVILKEDNLPKCKWALGRIIDVIP</sequence>
<dbReference type="AlphaFoldDB" id="A0A4Y2VYC6"/>
<dbReference type="InterPro" id="IPR000477">
    <property type="entry name" value="RT_dom"/>
</dbReference>
<gene>
    <name evidence="3" type="ORF">AVEN_15114_1</name>
</gene>
<dbReference type="Pfam" id="PF00078">
    <property type="entry name" value="RVT_1"/>
    <property type="match status" value="1"/>
</dbReference>